<dbReference type="SMART" id="SM00980">
    <property type="entry name" value="THAP"/>
    <property type="match status" value="1"/>
</dbReference>
<evidence type="ECO:0000256" key="1">
    <source>
        <dbReference type="ARBA" id="ARBA00022723"/>
    </source>
</evidence>
<dbReference type="Proteomes" id="UP001160148">
    <property type="component" value="Unassembled WGS sequence"/>
</dbReference>
<evidence type="ECO:0000313" key="8">
    <source>
        <dbReference type="Proteomes" id="UP001160148"/>
    </source>
</evidence>
<dbReference type="GO" id="GO:0008270">
    <property type="term" value="F:zinc ion binding"/>
    <property type="evidence" value="ECO:0007669"/>
    <property type="project" value="UniProtKB-KW"/>
</dbReference>
<dbReference type="PROSITE" id="PS50950">
    <property type="entry name" value="ZF_THAP"/>
    <property type="match status" value="1"/>
</dbReference>
<evidence type="ECO:0000256" key="3">
    <source>
        <dbReference type="ARBA" id="ARBA00022833"/>
    </source>
</evidence>
<evidence type="ECO:0000259" key="6">
    <source>
        <dbReference type="PROSITE" id="PS50950"/>
    </source>
</evidence>
<dbReference type="SMART" id="SM00692">
    <property type="entry name" value="DM3"/>
    <property type="match status" value="1"/>
</dbReference>
<name>A0AAV0VX83_9HEMI</name>
<keyword evidence="2 5" id="KW-0863">Zinc-finger</keyword>
<organism evidence="7 8">
    <name type="scientific">Macrosiphum euphorbiae</name>
    <name type="common">potato aphid</name>
    <dbReference type="NCBI Taxonomy" id="13131"/>
    <lineage>
        <taxon>Eukaryota</taxon>
        <taxon>Metazoa</taxon>
        <taxon>Ecdysozoa</taxon>
        <taxon>Arthropoda</taxon>
        <taxon>Hexapoda</taxon>
        <taxon>Insecta</taxon>
        <taxon>Pterygota</taxon>
        <taxon>Neoptera</taxon>
        <taxon>Paraneoptera</taxon>
        <taxon>Hemiptera</taxon>
        <taxon>Sternorrhyncha</taxon>
        <taxon>Aphidomorpha</taxon>
        <taxon>Aphidoidea</taxon>
        <taxon>Aphididae</taxon>
        <taxon>Macrosiphini</taxon>
        <taxon>Macrosiphum</taxon>
    </lineage>
</organism>
<keyword evidence="8" id="KW-1185">Reference proteome</keyword>
<evidence type="ECO:0000313" key="7">
    <source>
        <dbReference type="EMBL" id="CAI6347812.1"/>
    </source>
</evidence>
<dbReference type="Pfam" id="PF05485">
    <property type="entry name" value="THAP"/>
    <property type="match status" value="1"/>
</dbReference>
<proteinExistence type="predicted"/>
<dbReference type="PANTHER" id="PTHR46927">
    <property type="entry name" value="AGAP005574-PA"/>
    <property type="match status" value="1"/>
</dbReference>
<feature type="domain" description="THAP-type" evidence="6">
    <location>
        <begin position="1"/>
        <end position="79"/>
    </location>
</feature>
<evidence type="ECO:0000256" key="2">
    <source>
        <dbReference type="ARBA" id="ARBA00022771"/>
    </source>
</evidence>
<protein>
    <recommendedName>
        <fullName evidence="6">THAP-type domain-containing protein</fullName>
    </recommendedName>
</protein>
<comment type="caution">
    <text evidence="7">The sequence shown here is derived from an EMBL/GenBank/DDBJ whole genome shotgun (WGS) entry which is preliminary data.</text>
</comment>
<dbReference type="AlphaFoldDB" id="A0AAV0VX83"/>
<evidence type="ECO:0000256" key="5">
    <source>
        <dbReference type="PROSITE-ProRule" id="PRU00309"/>
    </source>
</evidence>
<dbReference type="InterPro" id="IPR048365">
    <property type="entry name" value="TNP-like_RNaseH_N"/>
</dbReference>
<dbReference type="InterPro" id="IPR048366">
    <property type="entry name" value="TNP-like_GBD"/>
</dbReference>
<dbReference type="EMBL" id="CARXXK010000001">
    <property type="protein sequence ID" value="CAI6347812.1"/>
    <property type="molecule type" value="Genomic_DNA"/>
</dbReference>
<dbReference type="Pfam" id="PF21787">
    <property type="entry name" value="TNP-like_RNaseH_N"/>
    <property type="match status" value="1"/>
</dbReference>
<dbReference type="SUPFAM" id="SSF57716">
    <property type="entry name" value="Glucocorticoid receptor-like (DNA-binding domain)"/>
    <property type="match status" value="1"/>
</dbReference>
<sequence>MGACTAPNCSNSRKNKMKLFRFPREKTRKDKWVQNCRRDKWIPTTHSELCEIHFEKSQFELHRQDGIVKLKPNAIPTLFDVPNPPARLDTNRKSVYKNTVKKTSTISSSTIKTSLSQPDACVNITHNSANTAMETTNISTTTTMSPSQSDDCINITDNSVNDEIARLQMENTNLKNIIEEKDATLRSFLNDDQVAATKKTPREWSKETIIKGLKLRFALGVHGYKYLRDTNYPIPAYSTLTKRLREFKLKFGIFHDVLELLKHKVQSMDSNDRFCVMSVDEMEVSKQLSYDKNSTETFGFITLGNDKMLGGKLLLVIIRGLKNKWKQVIGCHLTDSSLDNQSFKQFIQQCIESVESCGIHVLTLSSDMGNTNRALWSSLDVKVKKDGIRKNTFDFNSHNIFIMPDICHLLKNLKSSLLKNDIILPKEYCENEGLSSQVVKGSFVVSLWEYEINSNKELRSLHHLKREDMWPSNFEKMHVGAAIRFFSLKTAAAIELAVKLNVLPSDAITTAHFIRLIQEWFSLTTSKVRKTSITKRNKEKKYDFLLKIITITENTVFGQGWKPLNAGIIMATLSIIGICETLFNNGFDFVLSHRLTQDAIENIFSQIRRKAGATPTAFQCLQALKLISTSQFISDVDRSNYCNDNDIFLINFFKKTGQSNDSQGKSNNLYSSVNNLYNIPSEIFVTLHGSKLMSQFEIYELNHLYHLGGSITNHLLGVGCNDCCVFLQDNLPDNQFYGAIKFFSNTLNKGGLKVPCTNLLLLILHCEILYSKYKMFILRNSCTELIKKIISDIDIIFPLCSKGCNMKQRIVERFFCIRSYTAVNFSVDCKKRKNMYGTASAKKKNVA</sequence>
<reference evidence="7 8" key="1">
    <citation type="submission" date="2023-01" db="EMBL/GenBank/DDBJ databases">
        <authorList>
            <person name="Whitehead M."/>
        </authorList>
    </citation>
    <scope>NUCLEOTIDE SEQUENCE [LARGE SCALE GENOMIC DNA]</scope>
</reference>
<keyword evidence="1" id="KW-0479">Metal-binding</keyword>
<evidence type="ECO:0000256" key="4">
    <source>
        <dbReference type="ARBA" id="ARBA00023125"/>
    </source>
</evidence>
<accession>A0AAV0VX83</accession>
<dbReference type="InterPro" id="IPR006612">
    <property type="entry name" value="THAP_Znf"/>
</dbReference>
<keyword evidence="4 5" id="KW-0238">DNA-binding</keyword>
<dbReference type="Pfam" id="PF21788">
    <property type="entry name" value="TNP-like_GBD"/>
    <property type="match status" value="1"/>
</dbReference>
<dbReference type="PANTHER" id="PTHR46927:SF3">
    <property type="entry name" value="THAP-TYPE DOMAIN-CONTAINING PROTEIN"/>
    <property type="match status" value="1"/>
</dbReference>
<dbReference type="GO" id="GO:0003677">
    <property type="term" value="F:DNA binding"/>
    <property type="evidence" value="ECO:0007669"/>
    <property type="project" value="UniProtKB-UniRule"/>
</dbReference>
<gene>
    <name evidence="7" type="ORF">MEUPH1_LOCUS4554</name>
</gene>
<keyword evidence="3" id="KW-0862">Zinc</keyword>
<dbReference type="InterPro" id="IPR052224">
    <property type="entry name" value="THAP_domain_protein"/>
</dbReference>